<organism evidence="2 3">
    <name type="scientific">Mesorhizobium dulcispinae</name>
    <dbReference type="NCBI Taxonomy" id="3072316"/>
    <lineage>
        <taxon>Bacteria</taxon>
        <taxon>Pseudomonadati</taxon>
        <taxon>Pseudomonadota</taxon>
        <taxon>Alphaproteobacteria</taxon>
        <taxon>Hyphomicrobiales</taxon>
        <taxon>Phyllobacteriaceae</taxon>
        <taxon>Mesorhizobium</taxon>
    </lineage>
</organism>
<name>A0ABU4XJW0_9HYPH</name>
<evidence type="ECO:0000313" key="3">
    <source>
        <dbReference type="Proteomes" id="UP001271780"/>
    </source>
</evidence>
<keyword evidence="3" id="KW-1185">Reference proteome</keyword>
<dbReference type="EMBL" id="JAVIIZ010000012">
    <property type="protein sequence ID" value="MDX8474308.1"/>
    <property type="molecule type" value="Genomic_DNA"/>
</dbReference>
<sequence length="147" mass="15533">MASIWRYILAGLGLAALLVGILAVVYLTAPHSAFGPDTSRSKKTASGLFVASFEPERGVIRQGELQSWLLTLKTAAGAPVEGAAITVSGGMPQHNHGLPTSPQATDYLGEGRYRIDGVKFTMSGWWQLRFAISAAAGSDSVVFNIVL</sequence>
<evidence type="ECO:0000313" key="2">
    <source>
        <dbReference type="EMBL" id="MDX8474308.1"/>
    </source>
</evidence>
<proteinExistence type="predicted"/>
<dbReference type="RefSeq" id="WP_320317546.1">
    <property type="nucleotide sequence ID" value="NZ_JAVIIX010000011.1"/>
</dbReference>
<protein>
    <submittedName>
        <fullName evidence="2">FixH family protein</fullName>
    </submittedName>
</protein>
<gene>
    <name evidence="2" type="ORF">RFM27_19695</name>
</gene>
<evidence type="ECO:0000259" key="1">
    <source>
        <dbReference type="Pfam" id="PF13115"/>
    </source>
</evidence>
<accession>A0ABU4XJW0</accession>
<comment type="caution">
    <text evidence="2">The sequence shown here is derived from an EMBL/GenBank/DDBJ whole genome shotgun (WGS) entry which is preliminary data.</text>
</comment>
<dbReference type="Pfam" id="PF13115">
    <property type="entry name" value="YtkA"/>
    <property type="match status" value="1"/>
</dbReference>
<dbReference type="Proteomes" id="UP001271780">
    <property type="component" value="Unassembled WGS sequence"/>
</dbReference>
<reference evidence="2 3" key="1">
    <citation type="submission" date="2023-08" db="EMBL/GenBank/DDBJ databases">
        <title>Implementing the SeqCode for naming new Mesorhizobium species isolated from Vachellia karroo root nodules.</title>
        <authorList>
            <person name="Van Lill M."/>
        </authorList>
    </citation>
    <scope>NUCLEOTIDE SEQUENCE [LARGE SCALE GENOMIC DNA]</scope>
    <source>
        <strain evidence="2 3">VK23A</strain>
    </source>
</reference>
<feature type="domain" description="YtkA-like" evidence="1">
    <location>
        <begin position="67"/>
        <end position="129"/>
    </location>
</feature>
<dbReference type="InterPro" id="IPR032693">
    <property type="entry name" value="YtkA-like_dom"/>
</dbReference>